<feature type="domain" description="HTH gntR-type" evidence="4">
    <location>
        <begin position="11"/>
        <end position="78"/>
    </location>
</feature>
<evidence type="ECO:0000256" key="3">
    <source>
        <dbReference type="ARBA" id="ARBA00023163"/>
    </source>
</evidence>
<dbReference type="GO" id="GO:0003700">
    <property type="term" value="F:DNA-binding transcription factor activity"/>
    <property type="evidence" value="ECO:0007669"/>
    <property type="project" value="InterPro"/>
</dbReference>
<evidence type="ECO:0000256" key="1">
    <source>
        <dbReference type="ARBA" id="ARBA00023015"/>
    </source>
</evidence>
<dbReference type="RefSeq" id="WP_179756973.1">
    <property type="nucleotide sequence ID" value="NZ_JACCBU010000001.1"/>
</dbReference>
<dbReference type="InterPro" id="IPR011711">
    <property type="entry name" value="GntR_C"/>
</dbReference>
<dbReference type="Pfam" id="PF00392">
    <property type="entry name" value="GntR"/>
    <property type="match status" value="1"/>
</dbReference>
<dbReference type="Gene3D" id="1.20.120.530">
    <property type="entry name" value="GntR ligand-binding domain-like"/>
    <property type="match status" value="1"/>
</dbReference>
<dbReference type="Pfam" id="PF07729">
    <property type="entry name" value="FCD"/>
    <property type="match status" value="1"/>
</dbReference>
<protein>
    <submittedName>
        <fullName evidence="5">DNA-binding GntR family transcriptional regulator</fullName>
    </submittedName>
</protein>
<dbReference type="PANTHER" id="PTHR43537:SF45">
    <property type="entry name" value="GNTR FAMILY REGULATORY PROTEIN"/>
    <property type="match status" value="1"/>
</dbReference>
<dbReference type="PROSITE" id="PS50949">
    <property type="entry name" value="HTH_GNTR"/>
    <property type="match status" value="1"/>
</dbReference>
<keyword evidence="2 5" id="KW-0238">DNA-binding</keyword>
<dbReference type="SMART" id="SM00345">
    <property type="entry name" value="HTH_GNTR"/>
    <property type="match status" value="1"/>
</dbReference>
<gene>
    <name evidence="5" type="ORF">BKA15_005899</name>
</gene>
<dbReference type="PANTHER" id="PTHR43537">
    <property type="entry name" value="TRANSCRIPTIONAL REGULATOR, GNTR FAMILY"/>
    <property type="match status" value="1"/>
</dbReference>
<dbReference type="GO" id="GO:0003677">
    <property type="term" value="F:DNA binding"/>
    <property type="evidence" value="ECO:0007669"/>
    <property type="project" value="UniProtKB-KW"/>
</dbReference>
<dbReference type="CDD" id="cd07377">
    <property type="entry name" value="WHTH_GntR"/>
    <property type="match status" value="1"/>
</dbReference>
<dbReference type="InterPro" id="IPR036390">
    <property type="entry name" value="WH_DNA-bd_sf"/>
</dbReference>
<dbReference type="SUPFAM" id="SSF48008">
    <property type="entry name" value="GntR ligand-binding domain-like"/>
    <property type="match status" value="1"/>
</dbReference>
<evidence type="ECO:0000256" key="2">
    <source>
        <dbReference type="ARBA" id="ARBA00023125"/>
    </source>
</evidence>
<evidence type="ECO:0000313" key="6">
    <source>
        <dbReference type="Proteomes" id="UP000569914"/>
    </source>
</evidence>
<keyword evidence="1" id="KW-0805">Transcription regulation</keyword>
<dbReference type="AlphaFoldDB" id="A0A7Y9ID23"/>
<accession>A0A7Y9ID23</accession>
<evidence type="ECO:0000313" key="5">
    <source>
        <dbReference type="EMBL" id="NYE74570.1"/>
    </source>
</evidence>
<dbReference type="Proteomes" id="UP000569914">
    <property type="component" value="Unassembled WGS sequence"/>
</dbReference>
<dbReference type="EMBL" id="JACCBU010000001">
    <property type="protein sequence ID" value="NYE74570.1"/>
    <property type="molecule type" value="Genomic_DNA"/>
</dbReference>
<evidence type="ECO:0000259" key="4">
    <source>
        <dbReference type="PROSITE" id="PS50949"/>
    </source>
</evidence>
<keyword evidence="6" id="KW-1185">Reference proteome</keyword>
<proteinExistence type="predicted"/>
<keyword evidence="3" id="KW-0804">Transcription</keyword>
<dbReference type="InterPro" id="IPR008920">
    <property type="entry name" value="TF_FadR/GntR_C"/>
</dbReference>
<dbReference type="SMART" id="SM00895">
    <property type="entry name" value="FCD"/>
    <property type="match status" value="1"/>
</dbReference>
<reference evidence="5 6" key="1">
    <citation type="submission" date="2020-07" db="EMBL/GenBank/DDBJ databases">
        <title>Sequencing the genomes of 1000 actinobacteria strains.</title>
        <authorList>
            <person name="Klenk H.-P."/>
        </authorList>
    </citation>
    <scope>NUCLEOTIDE SEQUENCE [LARGE SCALE GENOMIC DNA]</scope>
    <source>
        <strain evidence="5 6">DSM 22083</strain>
    </source>
</reference>
<dbReference type="InterPro" id="IPR036388">
    <property type="entry name" value="WH-like_DNA-bd_sf"/>
</dbReference>
<name>A0A7Y9ID23_9ACTN</name>
<dbReference type="Gene3D" id="1.10.10.10">
    <property type="entry name" value="Winged helix-like DNA-binding domain superfamily/Winged helix DNA-binding domain"/>
    <property type="match status" value="1"/>
</dbReference>
<organism evidence="5 6">
    <name type="scientific">Microlunatus parietis</name>
    <dbReference type="NCBI Taxonomy" id="682979"/>
    <lineage>
        <taxon>Bacteria</taxon>
        <taxon>Bacillati</taxon>
        <taxon>Actinomycetota</taxon>
        <taxon>Actinomycetes</taxon>
        <taxon>Propionibacteriales</taxon>
        <taxon>Propionibacteriaceae</taxon>
        <taxon>Microlunatus</taxon>
    </lineage>
</organism>
<dbReference type="InterPro" id="IPR000524">
    <property type="entry name" value="Tscrpt_reg_HTH_GntR"/>
</dbReference>
<comment type="caution">
    <text evidence="5">The sequence shown here is derived from an EMBL/GenBank/DDBJ whole genome shotgun (WGS) entry which is preliminary data.</text>
</comment>
<sequence length="220" mass="24116">MSSTLRRVRRENLRDSVKRAIRSAIISGEMEPGRVYSAPTLGETFGVSPTPVREAMLDLVREGLVISLPNKGFRVTEVSESDLDDVAQLRLLIEPPTVRQVAGTIDAAGIERLREQAGKIVEAAKSGDLIEYVACDLDFHLGLLEHAGNRLLLDVVADLRAKTRLLGLTPLLESGRLVESAEEHLVIMDLVEAGRGDEAEAYLRRHIGHVRGLWAAQPEA</sequence>
<dbReference type="SUPFAM" id="SSF46785">
    <property type="entry name" value="Winged helix' DNA-binding domain"/>
    <property type="match status" value="1"/>
</dbReference>